<dbReference type="Proteomes" id="UP000265160">
    <property type="component" value="LG7"/>
</dbReference>
<reference evidence="1 2" key="1">
    <citation type="journal article" date="2014" name="Nature">
        <title>The genomic substrate for adaptive radiation in African cichlid fish.</title>
        <authorList>
            <person name="Brawand D."/>
            <person name="Wagner C.E."/>
            <person name="Li Y.I."/>
            <person name="Malinsky M."/>
            <person name="Keller I."/>
            <person name="Fan S."/>
            <person name="Simakov O."/>
            <person name="Ng A.Y."/>
            <person name="Lim Z.W."/>
            <person name="Bezault E."/>
            <person name="Turner-Maier J."/>
            <person name="Johnson J."/>
            <person name="Alcazar R."/>
            <person name="Noh H.J."/>
            <person name="Russell P."/>
            <person name="Aken B."/>
            <person name="Alfoldi J."/>
            <person name="Amemiya C."/>
            <person name="Azzouzi N."/>
            <person name="Baroiller J.F."/>
            <person name="Barloy-Hubler F."/>
            <person name="Berlin A."/>
            <person name="Bloomquist R."/>
            <person name="Carleton K.L."/>
            <person name="Conte M.A."/>
            <person name="D'Cotta H."/>
            <person name="Eshel O."/>
            <person name="Gaffney L."/>
            <person name="Galibert F."/>
            <person name="Gante H.F."/>
            <person name="Gnerre S."/>
            <person name="Greuter L."/>
            <person name="Guyon R."/>
            <person name="Haddad N.S."/>
            <person name="Haerty W."/>
            <person name="Harris R.M."/>
            <person name="Hofmann H.A."/>
            <person name="Hourlier T."/>
            <person name="Hulata G."/>
            <person name="Jaffe D.B."/>
            <person name="Lara M."/>
            <person name="Lee A.P."/>
            <person name="MacCallum I."/>
            <person name="Mwaiko S."/>
            <person name="Nikaido M."/>
            <person name="Nishihara H."/>
            <person name="Ozouf-Costaz C."/>
            <person name="Penman D.J."/>
            <person name="Przybylski D."/>
            <person name="Rakotomanga M."/>
            <person name="Renn S.C.P."/>
            <person name="Ribeiro F.J."/>
            <person name="Ron M."/>
            <person name="Salzburger W."/>
            <person name="Sanchez-Pulido L."/>
            <person name="Santos M.E."/>
            <person name="Searle S."/>
            <person name="Sharpe T."/>
            <person name="Swofford R."/>
            <person name="Tan F.J."/>
            <person name="Williams L."/>
            <person name="Young S."/>
            <person name="Yin S."/>
            <person name="Okada N."/>
            <person name="Kocher T.D."/>
            <person name="Miska E.A."/>
            <person name="Lander E.S."/>
            <person name="Venkatesh B."/>
            <person name="Fernald R.D."/>
            <person name="Meyer A."/>
            <person name="Ponting C.P."/>
            <person name="Streelman J.T."/>
            <person name="Lindblad-Toh K."/>
            <person name="Seehausen O."/>
            <person name="Di Palma F."/>
        </authorList>
    </citation>
    <scope>NUCLEOTIDE SEQUENCE</scope>
</reference>
<proteinExistence type="predicted"/>
<dbReference type="AlphaFoldDB" id="A0A3P9BEE4"/>
<accession>A0A3P9BEE4</accession>
<organism evidence="1 2">
    <name type="scientific">Maylandia zebra</name>
    <name type="common">zebra mbuna</name>
    <dbReference type="NCBI Taxonomy" id="106582"/>
    <lineage>
        <taxon>Eukaryota</taxon>
        <taxon>Metazoa</taxon>
        <taxon>Chordata</taxon>
        <taxon>Craniata</taxon>
        <taxon>Vertebrata</taxon>
        <taxon>Euteleostomi</taxon>
        <taxon>Actinopterygii</taxon>
        <taxon>Neopterygii</taxon>
        <taxon>Teleostei</taxon>
        <taxon>Neoteleostei</taxon>
        <taxon>Acanthomorphata</taxon>
        <taxon>Ovalentaria</taxon>
        <taxon>Cichlomorphae</taxon>
        <taxon>Cichliformes</taxon>
        <taxon>Cichlidae</taxon>
        <taxon>African cichlids</taxon>
        <taxon>Pseudocrenilabrinae</taxon>
        <taxon>Haplochromini</taxon>
        <taxon>Maylandia</taxon>
        <taxon>Maylandia zebra complex</taxon>
    </lineage>
</organism>
<reference evidence="1" key="3">
    <citation type="submission" date="2025-09" db="UniProtKB">
        <authorList>
            <consortium name="Ensembl"/>
        </authorList>
    </citation>
    <scope>IDENTIFICATION</scope>
</reference>
<dbReference type="GeneTree" id="ENSGT01030000235090"/>
<reference evidence="1" key="2">
    <citation type="submission" date="2025-08" db="UniProtKB">
        <authorList>
            <consortium name="Ensembl"/>
        </authorList>
    </citation>
    <scope>IDENTIFICATION</scope>
</reference>
<keyword evidence="2" id="KW-1185">Reference proteome</keyword>
<dbReference type="Ensembl" id="ENSMZET00005008466.1">
    <property type="protein sequence ID" value="ENSMZEP00005008141.1"/>
    <property type="gene ID" value="ENSMZEG00005006197.1"/>
</dbReference>
<protein>
    <submittedName>
        <fullName evidence="1">Uncharacterized protein</fullName>
    </submittedName>
</protein>
<evidence type="ECO:0000313" key="1">
    <source>
        <dbReference type="Ensembl" id="ENSMZEP00005008141.1"/>
    </source>
</evidence>
<name>A0A3P9BEE4_9CICH</name>
<sequence>HFNPHPYDNERALGEAACSSPQTVLAVTRTSILTDGQPQWIHASRVKTIPEQRPNINYSSWKNSLILTQEIM</sequence>
<dbReference type="Gene3D" id="2.30.30.850">
    <property type="match status" value="1"/>
</dbReference>
<evidence type="ECO:0000313" key="2">
    <source>
        <dbReference type="Proteomes" id="UP000265160"/>
    </source>
</evidence>